<reference evidence="2" key="1">
    <citation type="submission" date="2023-03" db="EMBL/GenBank/DDBJ databases">
        <authorList>
            <person name="Steffen K."/>
            <person name="Cardenas P."/>
        </authorList>
    </citation>
    <scope>NUCLEOTIDE SEQUENCE</scope>
</reference>
<keyword evidence="1" id="KW-0732">Signal</keyword>
<accession>A0AA35U007</accession>
<evidence type="ECO:0008006" key="4">
    <source>
        <dbReference type="Google" id="ProtNLM"/>
    </source>
</evidence>
<dbReference type="Proteomes" id="UP001174909">
    <property type="component" value="Unassembled WGS sequence"/>
</dbReference>
<name>A0AA35U007_GEOBA</name>
<dbReference type="EMBL" id="CASHTH010004423">
    <property type="protein sequence ID" value="CAI8057123.1"/>
    <property type="molecule type" value="Genomic_DNA"/>
</dbReference>
<protein>
    <recommendedName>
        <fullName evidence="4">Secreted protein</fullName>
    </recommendedName>
</protein>
<feature type="signal peptide" evidence="1">
    <location>
        <begin position="1"/>
        <end position="17"/>
    </location>
</feature>
<comment type="caution">
    <text evidence="2">The sequence shown here is derived from an EMBL/GenBank/DDBJ whole genome shotgun (WGS) entry which is preliminary data.</text>
</comment>
<organism evidence="2 3">
    <name type="scientific">Geodia barretti</name>
    <name type="common">Barrett's horny sponge</name>
    <dbReference type="NCBI Taxonomy" id="519541"/>
    <lineage>
        <taxon>Eukaryota</taxon>
        <taxon>Metazoa</taxon>
        <taxon>Porifera</taxon>
        <taxon>Demospongiae</taxon>
        <taxon>Heteroscleromorpha</taxon>
        <taxon>Tetractinellida</taxon>
        <taxon>Astrophorina</taxon>
        <taxon>Geodiidae</taxon>
        <taxon>Geodia</taxon>
    </lineage>
</organism>
<evidence type="ECO:0000313" key="2">
    <source>
        <dbReference type="EMBL" id="CAI8057123.1"/>
    </source>
</evidence>
<gene>
    <name evidence="2" type="ORF">GBAR_LOCUS31120</name>
</gene>
<feature type="chain" id="PRO_5041336196" description="Secreted protein" evidence="1">
    <location>
        <begin position="18"/>
        <end position="69"/>
    </location>
</feature>
<proteinExistence type="predicted"/>
<sequence>MLLLALILWNSAHEISQKTCYYIKMFVFSNSGVEEITRNSDHSSLRFHDVSDAGRKTPTVEKHNRGLGW</sequence>
<keyword evidence="3" id="KW-1185">Reference proteome</keyword>
<dbReference type="AlphaFoldDB" id="A0AA35U007"/>
<evidence type="ECO:0000313" key="3">
    <source>
        <dbReference type="Proteomes" id="UP001174909"/>
    </source>
</evidence>
<evidence type="ECO:0000256" key="1">
    <source>
        <dbReference type="SAM" id="SignalP"/>
    </source>
</evidence>